<evidence type="ECO:0000313" key="2">
    <source>
        <dbReference type="Proteomes" id="UP000518904"/>
    </source>
</evidence>
<comment type="caution">
    <text evidence="1">The sequence shown here is derived from an EMBL/GenBank/DDBJ whole genome shotgun (WGS) entry which is preliminary data.</text>
</comment>
<evidence type="ECO:0000313" key="1">
    <source>
        <dbReference type="EMBL" id="NMU88077.1"/>
    </source>
</evidence>
<accession>A0A7Y0SR26</accession>
<dbReference type="EMBL" id="JABCLB010002896">
    <property type="protein sequence ID" value="NMU88077.1"/>
    <property type="molecule type" value="Genomic_DNA"/>
</dbReference>
<feature type="non-terminal residue" evidence="1">
    <location>
        <position position="1"/>
    </location>
</feature>
<feature type="non-terminal residue" evidence="1">
    <location>
        <position position="100"/>
    </location>
</feature>
<name>A0A7Y0SR26_VIBPH</name>
<dbReference type="AlphaFoldDB" id="A0A7Y0SR26"/>
<reference evidence="1 2" key="1">
    <citation type="submission" date="2020-04" db="EMBL/GenBank/DDBJ databases">
        <title>Whole-genome sequencing of Vibrio spp. from China reveals different genetic environments of blaCTX-M-14 among diverse lineages.</title>
        <authorList>
            <person name="Zheng Z."/>
            <person name="Ye L."/>
            <person name="Chen S."/>
        </authorList>
    </citation>
    <scope>NUCLEOTIDE SEQUENCE [LARGE SCALE GENOMIC DNA]</scope>
    <source>
        <strain evidence="1 2">Vb0551</strain>
    </source>
</reference>
<protein>
    <submittedName>
        <fullName evidence="1">Uncharacterized protein</fullName>
    </submittedName>
</protein>
<gene>
    <name evidence="1" type="ORF">HKB16_35120</name>
</gene>
<proteinExistence type="predicted"/>
<organism evidence="1 2">
    <name type="scientific">Vibrio parahaemolyticus</name>
    <dbReference type="NCBI Taxonomy" id="670"/>
    <lineage>
        <taxon>Bacteria</taxon>
        <taxon>Pseudomonadati</taxon>
        <taxon>Pseudomonadota</taxon>
        <taxon>Gammaproteobacteria</taxon>
        <taxon>Vibrionales</taxon>
        <taxon>Vibrionaceae</taxon>
        <taxon>Vibrio</taxon>
    </lineage>
</organism>
<dbReference type="Proteomes" id="UP000518904">
    <property type="component" value="Unassembled WGS sequence"/>
</dbReference>
<sequence length="100" mass="10289">NIVAGSDNPDPSSLYFGGSSITKLEALGLTSSVSDNELSYTLSSSGKQITAFANGVTVFTLTLSGVESGNDVLASISLTLEHPIDQFNSSDTVTFPLTIG</sequence>